<dbReference type="Proteomes" id="UP000694846">
    <property type="component" value="Unplaced"/>
</dbReference>
<sequence length="193" mass="22094">MSSSRFTPKGFPSVPLQNGIGRYICQLKRVTLRFCKSSGSSRGVRDFIETELISFAQDHPGTVVYLKPRRHKSPSFVAEYLNGEREVISCHNFSSHEMIKWLNLYATRSGIPLKRYLKMWHTECPSIQGVWSPFTNMDPALNITQFPSKKLSNPVWEEKSATEELLEKVKQQKISSDDENDDDNTHSNRAAQV</sequence>
<dbReference type="Pfam" id="PF05047">
    <property type="entry name" value="L51_S25_CI-B8"/>
    <property type="match status" value="1"/>
</dbReference>
<dbReference type="SUPFAM" id="SSF52833">
    <property type="entry name" value="Thioredoxin-like"/>
    <property type="match status" value="1"/>
</dbReference>
<evidence type="ECO:0000256" key="5">
    <source>
        <dbReference type="ARBA" id="ARBA00023274"/>
    </source>
</evidence>
<feature type="region of interest" description="Disordered" evidence="7">
    <location>
        <begin position="167"/>
        <end position="193"/>
    </location>
</feature>
<comment type="subcellular location">
    <subcellularLocation>
        <location evidence="1">Mitochondrion</location>
    </subcellularLocation>
</comment>
<dbReference type="OrthoDB" id="88at2759"/>
<evidence type="ECO:0000256" key="4">
    <source>
        <dbReference type="ARBA" id="ARBA00023128"/>
    </source>
</evidence>
<gene>
    <name evidence="9" type="primary">MRPL43</name>
    <name evidence="11" type="synonym">LOC112687429</name>
    <name evidence="9" type="ORF">g.186168</name>
</gene>
<dbReference type="RefSeq" id="XP_025415912.1">
    <property type="nucleotide sequence ID" value="XM_025560127.1"/>
</dbReference>
<evidence type="ECO:0000256" key="3">
    <source>
        <dbReference type="ARBA" id="ARBA00022980"/>
    </source>
</evidence>
<evidence type="ECO:0000256" key="7">
    <source>
        <dbReference type="SAM" id="MobiDB-lite"/>
    </source>
</evidence>
<evidence type="ECO:0000313" key="11">
    <source>
        <dbReference type="RefSeq" id="XP_025415912.1"/>
    </source>
</evidence>
<name>A0A2S2QWX0_9HEMI</name>
<reference evidence="11" key="2">
    <citation type="submission" date="2025-04" db="UniProtKB">
        <authorList>
            <consortium name="RefSeq"/>
        </authorList>
    </citation>
    <scope>IDENTIFICATION</scope>
    <source>
        <tissue evidence="11">Whole body</tissue>
    </source>
</reference>
<dbReference type="AlphaFoldDB" id="A0A2S2QWX0"/>
<dbReference type="SMART" id="SM00916">
    <property type="entry name" value="L51_S25_CI-B8"/>
    <property type="match status" value="1"/>
</dbReference>
<dbReference type="GO" id="GO:0005762">
    <property type="term" value="C:mitochondrial large ribosomal subunit"/>
    <property type="evidence" value="ECO:0007669"/>
    <property type="project" value="TreeGrafter"/>
</dbReference>
<keyword evidence="4" id="KW-0496">Mitochondrion</keyword>
<dbReference type="GO" id="GO:0032543">
    <property type="term" value="P:mitochondrial translation"/>
    <property type="evidence" value="ECO:0007669"/>
    <property type="project" value="InterPro"/>
</dbReference>
<reference evidence="9" key="1">
    <citation type="submission" date="2018-04" db="EMBL/GenBank/DDBJ databases">
        <title>Transcriptome assembly of Sipha flava.</title>
        <authorList>
            <person name="Scully E.D."/>
            <person name="Geib S.M."/>
            <person name="Palmer N.A."/>
            <person name="Koch K."/>
            <person name="Bradshaw J."/>
            <person name="Heng-Moss T."/>
            <person name="Sarath G."/>
        </authorList>
    </citation>
    <scope>NUCLEOTIDE SEQUENCE</scope>
</reference>
<dbReference type="PANTHER" id="PTHR21396">
    <property type="entry name" value="39S RIBOSOMAL PROTEIN L43"/>
    <property type="match status" value="1"/>
</dbReference>
<keyword evidence="5" id="KW-0687">Ribonucleoprotein</keyword>
<dbReference type="GO" id="GO:0003735">
    <property type="term" value="F:structural constituent of ribosome"/>
    <property type="evidence" value="ECO:0007669"/>
    <property type="project" value="InterPro"/>
</dbReference>
<accession>A0A2S2QWX0</accession>
<dbReference type="PANTHER" id="PTHR21396:SF2">
    <property type="entry name" value="LARGE RIBOSOMAL SUBUNIT PROTEIN ML43"/>
    <property type="match status" value="1"/>
</dbReference>
<dbReference type="Gene3D" id="3.40.30.10">
    <property type="entry name" value="Glutaredoxin"/>
    <property type="match status" value="1"/>
</dbReference>
<keyword evidence="10" id="KW-1185">Reference proteome</keyword>
<feature type="domain" description="Ribosomal protein/NADH dehydrogenase" evidence="8">
    <location>
        <begin position="36"/>
        <end position="109"/>
    </location>
</feature>
<evidence type="ECO:0000256" key="2">
    <source>
        <dbReference type="ARBA" id="ARBA00006073"/>
    </source>
</evidence>
<dbReference type="InterPro" id="IPR007741">
    <property type="entry name" value="Ribosomal_mL43/mS25/NADH_DH"/>
</dbReference>
<proteinExistence type="inferred from homology"/>
<comment type="similarity">
    <text evidence="2">Belongs to the mitochondrion-specific ribosomal protein mL43 family.</text>
</comment>
<dbReference type="InterPro" id="IPR039927">
    <property type="entry name" value="Ribosomal_mL43"/>
</dbReference>
<dbReference type="InterPro" id="IPR036249">
    <property type="entry name" value="Thioredoxin-like_sf"/>
</dbReference>
<evidence type="ECO:0000313" key="10">
    <source>
        <dbReference type="Proteomes" id="UP000694846"/>
    </source>
</evidence>
<dbReference type="EMBL" id="GGMS01013043">
    <property type="protein sequence ID" value="MBY82246.1"/>
    <property type="molecule type" value="Transcribed_RNA"/>
</dbReference>
<organism evidence="9">
    <name type="scientific">Sipha flava</name>
    <name type="common">yellow sugarcane aphid</name>
    <dbReference type="NCBI Taxonomy" id="143950"/>
    <lineage>
        <taxon>Eukaryota</taxon>
        <taxon>Metazoa</taxon>
        <taxon>Ecdysozoa</taxon>
        <taxon>Arthropoda</taxon>
        <taxon>Hexapoda</taxon>
        <taxon>Insecta</taxon>
        <taxon>Pterygota</taxon>
        <taxon>Neoptera</taxon>
        <taxon>Paraneoptera</taxon>
        <taxon>Hemiptera</taxon>
        <taxon>Sternorrhyncha</taxon>
        <taxon>Aphidomorpha</taxon>
        <taxon>Aphidoidea</taxon>
        <taxon>Aphididae</taxon>
        <taxon>Sipha</taxon>
    </lineage>
</organism>
<protein>
    <recommendedName>
        <fullName evidence="6">Large ribosomal subunit protein mL43</fullName>
    </recommendedName>
</protein>
<evidence type="ECO:0000256" key="1">
    <source>
        <dbReference type="ARBA" id="ARBA00004173"/>
    </source>
</evidence>
<keyword evidence="3 9" id="KW-0689">Ribosomal protein</keyword>
<evidence type="ECO:0000259" key="8">
    <source>
        <dbReference type="SMART" id="SM00916"/>
    </source>
</evidence>
<evidence type="ECO:0000256" key="6">
    <source>
        <dbReference type="ARBA" id="ARBA00035188"/>
    </source>
</evidence>
<evidence type="ECO:0000313" key="9">
    <source>
        <dbReference type="EMBL" id="MBY82246.1"/>
    </source>
</evidence>